<gene>
    <name evidence="1" type="ORF">IAA83_00360</name>
</gene>
<dbReference type="Proteomes" id="UP000886741">
    <property type="component" value="Unassembled WGS sequence"/>
</dbReference>
<comment type="caution">
    <text evidence="1">The sequence shown here is derived from an EMBL/GenBank/DDBJ whole genome shotgun (WGS) entry which is preliminary data.</text>
</comment>
<evidence type="ECO:0000313" key="1">
    <source>
        <dbReference type="EMBL" id="HIS63806.1"/>
    </source>
</evidence>
<evidence type="ECO:0000313" key="2">
    <source>
        <dbReference type="Proteomes" id="UP000886741"/>
    </source>
</evidence>
<reference evidence="1" key="2">
    <citation type="journal article" date="2021" name="PeerJ">
        <title>Extensive microbial diversity within the chicken gut microbiome revealed by metagenomics and culture.</title>
        <authorList>
            <person name="Gilroy R."/>
            <person name="Ravi A."/>
            <person name="Getino M."/>
            <person name="Pursley I."/>
            <person name="Horton D.L."/>
            <person name="Alikhan N.F."/>
            <person name="Baker D."/>
            <person name="Gharbi K."/>
            <person name="Hall N."/>
            <person name="Watson M."/>
            <person name="Adriaenssens E.M."/>
            <person name="Foster-Nyarko E."/>
            <person name="Jarju S."/>
            <person name="Secka A."/>
            <person name="Antonio M."/>
            <person name="Oren A."/>
            <person name="Chaudhuri R.R."/>
            <person name="La Ragione R."/>
            <person name="Hildebrand F."/>
            <person name="Pallen M.J."/>
        </authorList>
    </citation>
    <scope>NUCLEOTIDE SEQUENCE</scope>
    <source>
        <strain evidence="1">ChiBcec16-1751</strain>
    </source>
</reference>
<dbReference type="AlphaFoldDB" id="A0A9D1F848"/>
<name>A0A9D1F848_9FIRM</name>
<proteinExistence type="predicted"/>
<reference evidence="1" key="1">
    <citation type="submission" date="2020-10" db="EMBL/GenBank/DDBJ databases">
        <authorList>
            <person name="Gilroy R."/>
        </authorList>
    </citation>
    <scope>NUCLEOTIDE SEQUENCE</scope>
    <source>
        <strain evidence="1">ChiBcec16-1751</strain>
    </source>
</reference>
<protein>
    <submittedName>
        <fullName evidence="1">Uncharacterized protein</fullName>
    </submittedName>
</protein>
<sequence>MSTTAQWIFDRAIHLMDEQNENTGKTQTADTREYEFRTLSILNVLRHEVYPISDTYVHTEDGKRPIPPEITAMDQDVGLDDGVAQGILPYGLAAHLLLGENDALANYFSQRYMELRYQLGANLPSVWEEIPSAYGGLNA</sequence>
<organism evidence="1 2">
    <name type="scientific">Candidatus Avoscillospira avistercoris</name>
    <dbReference type="NCBI Taxonomy" id="2840707"/>
    <lineage>
        <taxon>Bacteria</taxon>
        <taxon>Bacillati</taxon>
        <taxon>Bacillota</taxon>
        <taxon>Clostridia</taxon>
        <taxon>Eubacteriales</taxon>
        <taxon>Oscillospiraceae</taxon>
        <taxon>Oscillospiraceae incertae sedis</taxon>
        <taxon>Candidatus Avoscillospira</taxon>
    </lineage>
</organism>
<dbReference type="EMBL" id="DVJJ01000009">
    <property type="protein sequence ID" value="HIS63806.1"/>
    <property type="molecule type" value="Genomic_DNA"/>
</dbReference>
<accession>A0A9D1F848</accession>